<dbReference type="InterPro" id="IPR036705">
    <property type="entry name" value="Ribosyl_crysJ1_sf"/>
</dbReference>
<dbReference type="Gene3D" id="1.10.4080.10">
    <property type="entry name" value="ADP-ribosylation/Crystallin J1"/>
    <property type="match status" value="1"/>
</dbReference>
<evidence type="ECO:0008006" key="3">
    <source>
        <dbReference type="Google" id="ProtNLM"/>
    </source>
</evidence>
<dbReference type="RefSeq" id="WP_067760321.1">
    <property type="nucleotide sequence ID" value="NZ_CP015772.1"/>
</dbReference>
<dbReference type="EMBL" id="CP015772">
    <property type="protein sequence ID" value="ANH83079.1"/>
    <property type="molecule type" value="Genomic_DNA"/>
</dbReference>
<protein>
    <recommendedName>
        <fullName evidence="3">ADP-ribosylglycohydrolase</fullName>
    </recommendedName>
</protein>
<dbReference type="Pfam" id="PF03747">
    <property type="entry name" value="ADP_ribosyl_GH"/>
    <property type="match status" value="1"/>
</dbReference>
<dbReference type="STRING" id="1176587.A8C56_20705"/>
<dbReference type="AlphaFoldDB" id="A0A1A9I7Q4"/>
<dbReference type="InterPro" id="IPR005502">
    <property type="entry name" value="Ribosyl_crysJ1"/>
</dbReference>
<dbReference type="SUPFAM" id="SSF101478">
    <property type="entry name" value="ADP-ribosylglycohydrolase"/>
    <property type="match status" value="1"/>
</dbReference>
<dbReference type="OrthoDB" id="9761704at2"/>
<reference evidence="1 2" key="1">
    <citation type="submission" date="2016-05" db="EMBL/GenBank/DDBJ databases">
        <title>Niabella ginsenosidivorans BS26 whole genome sequencing.</title>
        <authorList>
            <person name="Im W.T."/>
            <person name="Siddiqi M.Z."/>
        </authorList>
    </citation>
    <scope>NUCLEOTIDE SEQUENCE [LARGE SCALE GENOMIC DNA]</scope>
    <source>
        <strain evidence="1 2">BS26</strain>
    </source>
</reference>
<evidence type="ECO:0000313" key="2">
    <source>
        <dbReference type="Proteomes" id="UP000077667"/>
    </source>
</evidence>
<dbReference type="KEGG" id="nia:A8C56_20705"/>
<keyword evidence="2" id="KW-1185">Reference proteome</keyword>
<organism evidence="1 2">
    <name type="scientific">Niabella ginsenosidivorans</name>
    <dbReference type="NCBI Taxonomy" id="1176587"/>
    <lineage>
        <taxon>Bacteria</taxon>
        <taxon>Pseudomonadati</taxon>
        <taxon>Bacteroidota</taxon>
        <taxon>Chitinophagia</taxon>
        <taxon>Chitinophagales</taxon>
        <taxon>Chitinophagaceae</taxon>
        <taxon>Niabella</taxon>
    </lineage>
</organism>
<evidence type="ECO:0000313" key="1">
    <source>
        <dbReference type="EMBL" id="ANH83079.1"/>
    </source>
</evidence>
<gene>
    <name evidence="1" type="ORF">A8C56_20705</name>
</gene>
<name>A0A1A9I7Q4_9BACT</name>
<sequence>MQQTRTIILFLIVCCIACRAKAQKPPEPLLLSAYQDRVKAVWAAQILGAMLGWPFEHKAASVSWIDHLSDTITHAPVDDDWYYEMVALRAFEQYGIDMSVQQLGKQWLQNAAGSWGSSEQARLLMLRGIMPPDCGHPRYNKLWHTIGPQFSSELYGMLAPGLPNVAGSLARKYTHINGYAEGADGGVFVAGLVSLGFTEKDTRTIVRKAAQLIHPASPYRQCLDMVIRLAAAGKSAPEVFSAIEKRWRIEYPASNNAVANGGIVAACVWFGNGSFLKTVNLAFQAADFTDADCNAASAGAVVAAMHGMSALPAGMVRQLGDRIIGRQLGGVILTPAVNESIAQLAARTTAIGLQLLKNKGMVIAGSRIKLIAEPVHTQPAELFRLEALTRFWNPEWKLRNPGFGGAGGGMPGLRGITYLEDSVLATYPRDEVKGVLLTRTITLNGQKELRLSVGVDSMRAWRCMVFINNYKKFDQLMEGPASGRGWKTIKIDLTEFAHQQVTIRIYQRVLIPGKVSGNAYWKDLVIQ</sequence>
<accession>A0A1A9I7Q4</accession>
<proteinExistence type="predicted"/>
<dbReference type="Proteomes" id="UP000077667">
    <property type="component" value="Chromosome"/>
</dbReference>